<dbReference type="EMBL" id="JABBGC010000002">
    <property type="protein sequence ID" value="NML40015.1"/>
    <property type="molecule type" value="Genomic_DNA"/>
</dbReference>
<organism evidence="1 2">
    <name type="scientific">Chitinophaga fulva</name>
    <dbReference type="NCBI Taxonomy" id="2728842"/>
    <lineage>
        <taxon>Bacteria</taxon>
        <taxon>Pseudomonadati</taxon>
        <taxon>Bacteroidota</taxon>
        <taxon>Chitinophagia</taxon>
        <taxon>Chitinophagales</taxon>
        <taxon>Chitinophagaceae</taxon>
        <taxon>Chitinophaga</taxon>
    </lineage>
</organism>
<sequence>MKQVMVVAVLMGWIALMAVVPADREKSAAVAHTLKYFREQARLFAESAADLSASIEKLDRNSPATINAAKEALKRCRAQYKSIEFFLDYFLSSTSIVYNSPPVHEVEEPFMEYREPTGLQVIEALLFEEDAAARQRELLQQAMLVHTSAADLPSLLYGLEIDDRQVLESIRLELVRMSALGIAGYDAPELQTGIPEAGRSLMAVKMVLQPYLSGPCPEADNINLYLDKALKLTGEDSDFVSFNRLRFLTDAVLPLQHHLDVFIQRKGWALNENASDIFNPVALNLGFGQDTSSPEIQLGRALFLTPVKLFLCKLRE</sequence>
<proteinExistence type="predicted"/>
<evidence type="ECO:0000313" key="2">
    <source>
        <dbReference type="Proteomes" id="UP000583266"/>
    </source>
</evidence>
<comment type="caution">
    <text evidence="1">The sequence shown here is derived from an EMBL/GenBank/DDBJ whole genome shotgun (WGS) entry which is preliminary data.</text>
</comment>
<keyword evidence="2" id="KW-1185">Reference proteome</keyword>
<name>A0A848GN25_9BACT</name>
<dbReference type="AlphaFoldDB" id="A0A848GN25"/>
<dbReference type="InterPro" id="IPR038352">
    <property type="entry name" value="Imelysin_sf"/>
</dbReference>
<protein>
    <submittedName>
        <fullName evidence="1">Uncharacterized protein</fullName>
    </submittedName>
</protein>
<dbReference type="Gene3D" id="1.20.1420.20">
    <property type="entry name" value="M75 peptidase, HXXE motif"/>
    <property type="match status" value="1"/>
</dbReference>
<gene>
    <name evidence="1" type="ORF">HHL17_22630</name>
</gene>
<accession>A0A848GN25</accession>
<dbReference type="RefSeq" id="WP_169227059.1">
    <property type="nucleotide sequence ID" value="NZ_JABBGC010000002.1"/>
</dbReference>
<dbReference type="Proteomes" id="UP000583266">
    <property type="component" value="Unassembled WGS sequence"/>
</dbReference>
<reference evidence="1 2" key="1">
    <citation type="submission" date="2020-04" db="EMBL/GenBank/DDBJ databases">
        <title>Chitinophaga sp. G-6-1-13 sp. nov., isolated from soil.</title>
        <authorList>
            <person name="Dahal R.H."/>
            <person name="Chaudhary D.K."/>
        </authorList>
    </citation>
    <scope>NUCLEOTIDE SEQUENCE [LARGE SCALE GENOMIC DNA]</scope>
    <source>
        <strain evidence="1 2">G-6-1-13</strain>
    </source>
</reference>
<evidence type="ECO:0000313" key="1">
    <source>
        <dbReference type="EMBL" id="NML40015.1"/>
    </source>
</evidence>